<gene>
    <name evidence="1" type="ORF">FYC62_01545</name>
</gene>
<dbReference type="KEGG" id="pej:FYC62_01545"/>
<organism evidence="1 2">
    <name type="scientific">Pedobacter aquae</name>
    <dbReference type="NCBI Taxonomy" id="2605747"/>
    <lineage>
        <taxon>Bacteria</taxon>
        <taxon>Pseudomonadati</taxon>
        <taxon>Bacteroidota</taxon>
        <taxon>Sphingobacteriia</taxon>
        <taxon>Sphingobacteriales</taxon>
        <taxon>Sphingobacteriaceae</taxon>
        <taxon>Pedobacter</taxon>
    </lineage>
</organism>
<keyword evidence="2" id="KW-1185">Reference proteome</keyword>
<dbReference type="AlphaFoldDB" id="A0A5C0VHK3"/>
<accession>A0A5C0VHK3</accession>
<dbReference type="Proteomes" id="UP000323653">
    <property type="component" value="Chromosome"/>
</dbReference>
<evidence type="ECO:0000313" key="2">
    <source>
        <dbReference type="Proteomes" id="UP000323653"/>
    </source>
</evidence>
<proteinExistence type="predicted"/>
<evidence type="ECO:0000313" key="1">
    <source>
        <dbReference type="EMBL" id="QEK50494.1"/>
    </source>
</evidence>
<protein>
    <submittedName>
        <fullName evidence="1">Uncharacterized protein</fullName>
    </submittedName>
</protein>
<name>A0A5C0VHK3_9SPHI</name>
<reference evidence="1 2" key="1">
    <citation type="submission" date="2019-08" db="EMBL/GenBank/DDBJ databases">
        <title>Pedobacter sp. nov., isolated from Han river, South Korea.</title>
        <authorList>
            <person name="Lee D.-H."/>
            <person name="Kim Y.-S."/>
            <person name="Hwang E.-M."/>
            <person name="Le Tran T.C."/>
            <person name="Cha C.-J."/>
        </authorList>
    </citation>
    <scope>NUCLEOTIDE SEQUENCE [LARGE SCALE GENOMIC DNA]</scope>
    <source>
        <strain evidence="1 2">CJ43</strain>
    </source>
</reference>
<sequence length="87" mass="10513">MKVIQKEVKKFEDRLFHHSVDLMLDETPTLKKFLDRNKDLSFSLIEDDFNTCHQVFTKAIYQLFMFTEEINQLLIELIEKEDDDLPF</sequence>
<dbReference type="EMBL" id="CP043329">
    <property type="protein sequence ID" value="QEK50494.1"/>
    <property type="molecule type" value="Genomic_DNA"/>
</dbReference>